<dbReference type="GO" id="GO:0004252">
    <property type="term" value="F:serine-type endopeptidase activity"/>
    <property type="evidence" value="ECO:0007669"/>
    <property type="project" value="InterPro"/>
</dbReference>
<organism evidence="7 8">
    <name type="scientific">Gryllus longicercus</name>
    <dbReference type="NCBI Taxonomy" id="2509291"/>
    <lineage>
        <taxon>Eukaryota</taxon>
        <taxon>Metazoa</taxon>
        <taxon>Ecdysozoa</taxon>
        <taxon>Arthropoda</taxon>
        <taxon>Hexapoda</taxon>
        <taxon>Insecta</taxon>
        <taxon>Pterygota</taxon>
        <taxon>Neoptera</taxon>
        <taxon>Polyneoptera</taxon>
        <taxon>Orthoptera</taxon>
        <taxon>Ensifera</taxon>
        <taxon>Gryllidea</taxon>
        <taxon>Grylloidea</taxon>
        <taxon>Gryllidae</taxon>
        <taxon>Gryllinae</taxon>
        <taxon>Gryllus</taxon>
    </lineage>
</organism>
<evidence type="ECO:0000259" key="6">
    <source>
        <dbReference type="PROSITE" id="PS50240"/>
    </source>
</evidence>
<dbReference type="PRINTS" id="PR00722">
    <property type="entry name" value="CHYMOTRYPSIN"/>
</dbReference>
<dbReference type="InterPro" id="IPR009003">
    <property type="entry name" value="Peptidase_S1_PA"/>
</dbReference>
<dbReference type="Proteomes" id="UP001378592">
    <property type="component" value="Unassembled WGS sequence"/>
</dbReference>
<evidence type="ECO:0000313" key="7">
    <source>
        <dbReference type="EMBL" id="KAK7792955.1"/>
    </source>
</evidence>
<dbReference type="Gene3D" id="2.40.10.10">
    <property type="entry name" value="Trypsin-like serine proteases"/>
    <property type="match status" value="2"/>
</dbReference>
<keyword evidence="3" id="KW-0378">Hydrolase</keyword>
<evidence type="ECO:0000256" key="4">
    <source>
        <dbReference type="ARBA" id="ARBA00022825"/>
    </source>
</evidence>
<dbReference type="CDD" id="cd00190">
    <property type="entry name" value="Tryp_SPc"/>
    <property type="match status" value="1"/>
</dbReference>
<comment type="similarity">
    <text evidence="1">Belongs to the peptidase S1 family.</text>
</comment>
<proteinExistence type="inferred from homology"/>
<dbReference type="AlphaFoldDB" id="A0AAN9YZW8"/>
<dbReference type="InterPro" id="IPR050430">
    <property type="entry name" value="Peptidase_S1"/>
</dbReference>
<dbReference type="SUPFAM" id="SSF50494">
    <property type="entry name" value="Trypsin-like serine proteases"/>
    <property type="match status" value="1"/>
</dbReference>
<dbReference type="GO" id="GO:0006508">
    <property type="term" value="P:proteolysis"/>
    <property type="evidence" value="ECO:0007669"/>
    <property type="project" value="UniProtKB-KW"/>
</dbReference>
<dbReference type="PANTHER" id="PTHR24276:SF91">
    <property type="entry name" value="AT26814P-RELATED"/>
    <property type="match status" value="1"/>
</dbReference>
<dbReference type="Pfam" id="PF00089">
    <property type="entry name" value="Trypsin"/>
    <property type="match status" value="1"/>
</dbReference>
<evidence type="ECO:0000256" key="2">
    <source>
        <dbReference type="ARBA" id="ARBA00022670"/>
    </source>
</evidence>
<evidence type="ECO:0000313" key="8">
    <source>
        <dbReference type="Proteomes" id="UP001378592"/>
    </source>
</evidence>
<keyword evidence="4" id="KW-0720">Serine protease</keyword>
<comment type="caution">
    <text evidence="7">The sequence shown here is derived from an EMBL/GenBank/DDBJ whole genome shotgun (WGS) entry which is preliminary data.</text>
</comment>
<dbReference type="SMART" id="SM00020">
    <property type="entry name" value="Tryp_SPc"/>
    <property type="match status" value="1"/>
</dbReference>
<keyword evidence="8" id="KW-1185">Reference proteome</keyword>
<dbReference type="PROSITE" id="PS50240">
    <property type="entry name" value="TRYPSIN_DOM"/>
    <property type="match status" value="1"/>
</dbReference>
<evidence type="ECO:0000256" key="5">
    <source>
        <dbReference type="ARBA" id="ARBA00023157"/>
    </source>
</evidence>
<evidence type="ECO:0000256" key="3">
    <source>
        <dbReference type="ARBA" id="ARBA00022801"/>
    </source>
</evidence>
<dbReference type="EMBL" id="JAZDUA010000410">
    <property type="protein sequence ID" value="KAK7792955.1"/>
    <property type="molecule type" value="Genomic_DNA"/>
</dbReference>
<protein>
    <recommendedName>
        <fullName evidence="6">Peptidase S1 domain-containing protein</fullName>
    </recommendedName>
</protein>
<reference evidence="7 8" key="1">
    <citation type="submission" date="2024-03" db="EMBL/GenBank/DDBJ databases">
        <title>The genome assembly and annotation of the cricket Gryllus longicercus Weissman &amp; Gray.</title>
        <authorList>
            <person name="Szrajer S."/>
            <person name="Gray D."/>
            <person name="Ylla G."/>
        </authorList>
    </citation>
    <scope>NUCLEOTIDE SEQUENCE [LARGE SCALE GENOMIC DNA]</scope>
    <source>
        <strain evidence="7">DAG 2021-001</strain>
        <tissue evidence="7">Whole body minus gut</tissue>
    </source>
</reference>
<evidence type="ECO:0000256" key="1">
    <source>
        <dbReference type="ARBA" id="ARBA00007664"/>
    </source>
</evidence>
<keyword evidence="5" id="KW-1015">Disulfide bond</keyword>
<keyword evidence="2" id="KW-0645">Protease</keyword>
<dbReference type="InterPro" id="IPR018114">
    <property type="entry name" value="TRYPSIN_HIS"/>
</dbReference>
<accession>A0AAN9YZW8</accession>
<dbReference type="InterPro" id="IPR001254">
    <property type="entry name" value="Trypsin_dom"/>
</dbReference>
<dbReference type="FunFam" id="2.40.10.10:FF:000068">
    <property type="entry name" value="transmembrane protease serine 2"/>
    <property type="match status" value="1"/>
</dbReference>
<feature type="domain" description="Peptidase S1" evidence="6">
    <location>
        <begin position="59"/>
        <end position="289"/>
    </location>
</feature>
<dbReference type="InterPro" id="IPR043504">
    <property type="entry name" value="Peptidase_S1_PA_chymotrypsin"/>
</dbReference>
<dbReference type="PROSITE" id="PS00134">
    <property type="entry name" value="TRYPSIN_HIS"/>
    <property type="match status" value="1"/>
</dbReference>
<sequence>MPTLFTEKGVPYSVVHLKQPANAEAAAAAAIRNVSSQPLLQAAPSEGAGAGVQWDGGRILNGAKAEECQFPHQVAFITNFNTFCGGSLIGARWVLTAAHCVFDNAQWILVLAGSANWASAPVQAYAARGYLHGDYNASYLVNDVALLDLGADLPLDDCLQPVDLETQGCDNDDLAGEQAVTSGWGYTSGNTHVLEDWLQYVDTEIVRNEYCLSFYGNITVADTTVCSVSPVGASGTLCGGDSGGPLVWQATGRQMGINSFVASRGCTAGWPSGYARVPCFVQWIEAVQAL</sequence>
<name>A0AAN9YZW8_9ORTH</name>
<gene>
    <name evidence="7" type="ORF">R5R35_002609</name>
</gene>
<dbReference type="PANTHER" id="PTHR24276">
    <property type="entry name" value="POLYSERASE-RELATED"/>
    <property type="match status" value="1"/>
</dbReference>
<dbReference type="InterPro" id="IPR001314">
    <property type="entry name" value="Peptidase_S1A"/>
</dbReference>